<reference evidence="3" key="1">
    <citation type="submission" date="2023-08" db="EMBL/GenBank/DDBJ databases">
        <authorList>
            <person name="Audoor S."/>
            <person name="Bilcke G."/>
        </authorList>
    </citation>
    <scope>NUCLEOTIDE SEQUENCE</scope>
</reference>
<gene>
    <name evidence="3" type="ORF">CYCCA115_LOCUS23880</name>
</gene>
<feature type="transmembrane region" description="Helical" evidence="1">
    <location>
        <begin position="84"/>
        <end position="113"/>
    </location>
</feature>
<feature type="transmembrane region" description="Helical" evidence="1">
    <location>
        <begin position="492"/>
        <end position="511"/>
    </location>
</feature>
<dbReference type="SUPFAM" id="SSF53474">
    <property type="entry name" value="alpha/beta-Hydrolases"/>
    <property type="match status" value="1"/>
</dbReference>
<feature type="transmembrane region" description="Helical" evidence="1">
    <location>
        <begin position="466"/>
        <end position="486"/>
    </location>
</feature>
<dbReference type="GO" id="GO:0006629">
    <property type="term" value="P:lipid metabolic process"/>
    <property type="evidence" value="ECO:0007669"/>
    <property type="project" value="InterPro"/>
</dbReference>
<evidence type="ECO:0000259" key="2">
    <source>
        <dbReference type="Pfam" id="PF01764"/>
    </source>
</evidence>
<dbReference type="AlphaFoldDB" id="A0AAD2GCP2"/>
<dbReference type="InterPro" id="IPR002921">
    <property type="entry name" value="Fungal_lipase-type"/>
</dbReference>
<organism evidence="3 4">
    <name type="scientific">Cylindrotheca closterium</name>
    <dbReference type="NCBI Taxonomy" id="2856"/>
    <lineage>
        <taxon>Eukaryota</taxon>
        <taxon>Sar</taxon>
        <taxon>Stramenopiles</taxon>
        <taxon>Ochrophyta</taxon>
        <taxon>Bacillariophyta</taxon>
        <taxon>Bacillariophyceae</taxon>
        <taxon>Bacillariophycidae</taxon>
        <taxon>Bacillariales</taxon>
        <taxon>Bacillariaceae</taxon>
        <taxon>Cylindrotheca</taxon>
    </lineage>
</organism>
<proteinExistence type="predicted"/>
<dbReference type="InterPro" id="IPR029058">
    <property type="entry name" value="AB_hydrolase_fold"/>
</dbReference>
<feature type="transmembrane region" description="Helical" evidence="1">
    <location>
        <begin position="173"/>
        <end position="195"/>
    </location>
</feature>
<feature type="transmembrane region" description="Helical" evidence="1">
    <location>
        <begin position="403"/>
        <end position="419"/>
    </location>
</feature>
<feature type="transmembrane region" description="Helical" evidence="1">
    <location>
        <begin position="570"/>
        <end position="592"/>
    </location>
</feature>
<accession>A0AAD2GCP2</accession>
<feature type="transmembrane region" description="Helical" evidence="1">
    <location>
        <begin position="207"/>
        <end position="232"/>
    </location>
</feature>
<comment type="caution">
    <text evidence="3">The sequence shown here is derived from an EMBL/GenBank/DDBJ whole genome shotgun (WGS) entry which is preliminary data.</text>
</comment>
<keyword evidence="1" id="KW-0472">Membrane</keyword>
<feature type="transmembrane region" description="Helical" evidence="1">
    <location>
        <begin position="376"/>
        <end position="397"/>
    </location>
</feature>
<feature type="transmembrane region" description="Helical" evidence="1">
    <location>
        <begin position="125"/>
        <end position="143"/>
    </location>
</feature>
<keyword evidence="1" id="KW-1133">Transmembrane helix</keyword>
<dbReference type="Pfam" id="PF01764">
    <property type="entry name" value="Lipase_3"/>
    <property type="match status" value="1"/>
</dbReference>
<evidence type="ECO:0000313" key="3">
    <source>
        <dbReference type="EMBL" id="CAJ1969774.1"/>
    </source>
</evidence>
<protein>
    <recommendedName>
        <fullName evidence="2">Fungal lipase-type domain-containing protein</fullName>
    </recommendedName>
</protein>
<keyword evidence="4" id="KW-1185">Reference proteome</keyword>
<evidence type="ECO:0000256" key="1">
    <source>
        <dbReference type="SAM" id="Phobius"/>
    </source>
</evidence>
<dbReference type="EMBL" id="CAKOGP040002425">
    <property type="protein sequence ID" value="CAJ1969774.1"/>
    <property type="molecule type" value="Genomic_DNA"/>
</dbReference>
<feature type="domain" description="Fungal lipase-type" evidence="2">
    <location>
        <begin position="707"/>
        <end position="848"/>
    </location>
</feature>
<sequence>MASASENDPLLSEKKADSSPEEFMLSFEDHFSLETPSDNVRLRNNSVRVYSSGTQQFQIISTKNELKAKVTSDGSSGLSMLRGWYTLIAVLMMGFLLIFCLQVLLFLFVSLVMEGGLSSNQKLNVFHLVGAVLSIPYFVYGLASTLTMGSEFVLDTWNGHKFFRSILRWSPVFIDWFSFFAFLGIPLIVMITRMFQSPTFWEDTALAWFGCVTVYFCLFSFGVFVFEIWGALELLSHHPKYALLDLNIGAVREFARRAIMLRMQHAYSGLRTRTFFVEGGQALPTANESYEETENVDTEFVITTISLWTRFSQWLPDKFFFEYDPPKRQFNIEDVLDREYFVTDATWSLEKAFCRRSKARSVMVVNGESALTSAQVWSSLICACVGYILIVVLFAGFLAFNGANTIVILVLTGLFIFFNRDKGLNAYKLFDSYKDTLRRRDPESNDSETLYQITESHRLTRPSDKICWILFGCEIFFLLIFPFWMLCDIGNGPIAKLFVLLGLFSACRHYLNVPVVLTELGNLDLLDGKFIRGRDTEEPSAEDKLEDWLEKNRLSKIVARISQGARKDTWSNIIGGMVTIFFLLFLAAFGAGSNNGAEADTSNLLHDFEYKPLENTFKYPTCSLTSNFALPGSNETALADYTFLAGVAYNAPESMPGLLDAWFGEDVAQDNHEFVTEYRSGLAVDSAVHYKLITFPTLNPEFAIVDIRGTNNGWDMISDAQLWSAAWLAQAVRAILPLGAIWSPIIDNVVAMIGVLQTETLRKVAFYVQTSDFVDHLKEKGMFKELRVTGHSLGGGLAMITGAQTETPAVALSGPNTIITRHTLEPEVSLDSLEKYTFNIIPDRDPVPAIDDPSKNYQRINCLAAPSRFADCHTATRSLCDILYTCGSGNRPVLCECVAFGYPEPEPTGDRTFRTACKEFL</sequence>
<evidence type="ECO:0000313" key="4">
    <source>
        <dbReference type="Proteomes" id="UP001295423"/>
    </source>
</evidence>
<dbReference type="Proteomes" id="UP001295423">
    <property type="component" value="Unassembled WGS sequence"/>
</dbReference>
<name>A0AAD2GCP2_9STRA</name>
<dbReference type="Gene3D" id="3.40.50.1820">
    <property type="entry name" value="alpha/beta hydrolase"/>
    <property type="match status" value="1"/>
</dbReference>
<keyword evidence="1" id="KW-0812">Transmembrane</keyword>